<evidence type="ECO:0008006" key="3">
    <source>
        <dbReference type="Google" id="ProtNLM"/>
    </source>
</evidence>
<keyword evidence="2" id="KW-1185">Reference proteome</keyword>
<name>A0AAD8ITE1_9APIA</name>
<gene>
    <name evidence="1" type="ORF">POM88_017903</name>
</gene>
<dbReference type="Proteomes" id="UP001237642">
    <property type="component" value="Unassembled WGS sequence"/>
</dbReference>
<evidence type="ECO:0000313" key="1">
    <source>
        <dbReference type="EMBL" id="KAK1389725.1"/>
    </source>
</evidence>
<dbReference type="AlphaFoldDB" id="A0AAD8ITE1"/>
<proteinExistence type="predicted"/>
<dbReference type="EMBL" id="JAUIZM010000004">
    <property type="protein sequence ID" value="KAK1389725.1"/>
    <property type="molecule type" value="Genomic_DNA"/>
</dbReference>
<accession>A0AAD8ITE1</accession>
<reference evidence="1" key="1">
    <citation type="submission" date="2023-02" db="EMBL/GenBank/DDBJ databases">
        <title>Genome of toxic invasive species Heracleum sosnowskyi carries increased number of genes despite the absence of recent whole-genome duplications.</title>
        <authorList>
            <person name="Schelkunov M."/>
            <person name="Shtratnikova V."/>
            <person name="Makarenko M."/>
            <person name="Klepikova A."/>
            <person name="Omelchenko D."/>
            <person name="Novikova G."/>
            <person name="Obukhova E."/>
            <person name="Bogdanov V."/>
            <person name="Penin A."/>
            <person name="Logacheva M."/>
        </authorList>
    </citation>
    <scope>NUCLEOTIDE SEQUENCE</scope>
    <source>
        <strain evidence="1">Hsosn_3</strain>
        <tissue evidence="1">Leaf</tissue>
    </source>
</reference>
<reference evidence="1" key="2">
    <citation type="submission" date="2023-05" db="EMBL/GenBank/DDBJ databases">
        <authorList>
            <person name="Schelkunov M.I."/>
        </authorList>
    </citation>
    <scope>NUCLEOTIDE SEQUENCE</scope>
    <source>
        <strain evidence="1">Hsosn_3</strain>
        <tissue evidence="1">Leaf</tissue>
    </source>
</reference>
<comment type="caution">
    <text evidence="1">The sequence shown here is derived from an EMBL/GenBank/DDBJ whole genome shotgun (WGS) entry which is preliminary data.</text>
</comment>
<organism evidence="1 2">
    <name type="scientific">Heracleum sosnowskyi</name>
    <dbReference type="NCBI Taxonomy" id="360622"/>
    <lineage>
        <taxon>Eukaryota</taxon>
        <taxon>Viridiplantae</taxon>
        <taxon>Streptophyta</taxon>
        <taxon>Embryophyta</taxon>
        <taxon>Tracheophyta</taxon>
        <taxon>Spermatophyta</taxon>
        <taxon>Magnoliopsida</taxon>
        <taxon>eudicotyledons</taxon>
        <taxon>Gunneridae</taxon>
        <taxon>Pentapetalae</taxon>
        <taxon>asterids</taxon>
        <taxon>campanulids</taxon>
        <taxon>Apiales</taxon>
        <taxon>Apiaceae</taxon>
        <taxon>Apioideae</taxon>
        <taxon>apioid superclade</taxon>
        <taxon>Tordylieae</taxon>
        <taxon>Tordyliinae</taxon>
        <taxon>Heracleum</taxon>
    </lineage>
</organism>
<evidence type="ECO:0000313" key="2">
    <source>
        <dbReference type="Proteomes" id="UP001237642"/>
    </source>
</evidence>
<sequence length="270" mass="30531">MFPKARIEGGFGLKNRLQLDSDSGFHNIITRNDMMNIGGKAIDVNLNSTDDRIDISEEELCDMNYHVEGFFAFTFDCEHSKIEALSMGFIILSDSVMIFKPWQNMVGFNYSEIMAKFVWITLSNIHISLLSMEGIGHIIGASKLICFEQSTYELEVVHGAKILIQLDYVNYKPPCFLVQIPNEDFTDHVQVPVRIVYHEISNKPLGARFYPKKQDQMLFGSSTFLGCPVYYDGLDYSDSEIDVHTSIKCNAKAKPIGLCKGEPQKDILSS</sequence>
<protein>
    <recommendedName>
        <fullName evidence="3">DUF4283 domain-containing protein</fullName>
    </recommendedName>
</protein>